<dbReference type="Proteomes" id="UP001058074">
    <property type="component" value="Unassembled WGS sequence"/>
</dbReference>
<proteinExistence type="predicted"/>
<accession>A0ACB5R925</accession>
<gene>
    <name evidence="1" type="ORF">rsdtw13_08950</name>
</gene>
<protein>
    <submittedName>
        <fullName evidence="1">Uncharacterized protein</fullName>
    </submittedName>
</protein>
<sequence length="89" mass="10346">MNYKESLLNMIDIAIDNKSKYIAVVVVNANSKGRELIINPTDNFDYKKEYYNNAYDDTLKLKACKDISIVAFAHDSDLSQLAYKLRYWL</sequence>
<name>A0ACB5R925_9CLOT</name>
<reference evidence="1" key="1">
    <citation type="journal article" date="2025" name="Int. J. Syst. Evol. Microbiol.">
        <title>Inconstantimicrobium mannanitabidum sp. nov., a novel member of the family Clostridiaceae isolated from anoxic soil under the treatment of reductive soil disinfestation.</title>
        <authorList>
            <person name="Ueki A."/>
            <person name="Tonouchi A."/>
            <person name="Honma S."/>
            <person name="Kaku N."/>
            <person name="Ueki K."/>
        </authorList>
    </citation>
    <scope>NUCLEOTIDE SEQUENCE</scope>
    <source>
        <strain evidence="1">TW13</strain>
    </source>
</reference>
<dbReference type="EMBL" id="BROD01000001">
    <property type="protein sequence ID" value="GKX65637.1"/>
    <property type="molecule type" value="Genomic_DNA"/>
</dbReference>
<organism evidence="1 2">
    <name type="scientific">Inconstantimicrobium mannanitabidum</name>
    <dbReference type="NCBI Taxonomy" id="1604901"/>
    <lineage>
        <taxon>Bacteria</taxon>
        <taxon>Bacillati</taxon>
        <taxon>Bacillota</taxon>
        <taxon>Clostridia</taxon>
        <taxon>Eubacteriales</taxon>
        <taxon>Clostridiaceae</taxon>
        <taxon>Inconstantimicrobium</taxon>
    </lineage>
</organism>
<keyword evidence="2" id="KW-1185">Reference proteome</keyword>
<evidence type="ECO:0000313" key="1">
    <source>
        <dbReference type="EMBL" id="GKX65637.1"/>
    </source>
</evidence>
<evidence type="ECO:0000313" key="2">
    <source>
        <dbReference type="Proteomes" id="UP001058074"/>
    </source>
</evidence>
<comment type="caution">
    <text evidence="1">The sequence shown here is derived from an EMBL/GenBank/DDBJ whole genome shotgun (WGS) entry which is preliminary data.</text>
</comment>